<evidence type="ECO:0000313" key="2">
    <source>
        <dbReference type="Proteomes" id="UP001055439"/>
    </source>
</evidence>
<organism evidence="1 2">
    <name type="scientific">Musa troglodytarum</name>
    <name type="common">fe'i banana</name>
    <dbReference type="NCBI Taxonomy" id="320322"/>
    <lineage>
        <taxon>Eukaryota</taxon>
        <taxon>Viridiplantae</taxon>
        <taxon>Streptophyta</taxon>
        <taxon>Embryophyta</taxon>
        <taxon>Tracheophyta</taxon>
        <taxon>Spermatophyta</taxon>
        <taxon>Magnoliopsida</taxon>
        <taxon>Liliopsida</taxon>
        <taxon>Zingiberales</taxon>
        <taxon>Musaceae</taxon>
        <taxon>Musa</taxon>
    </lineage>
</organism>
<name>A0A9E7GBD3_9LILI</name>
<keyword evidence="2" id="KW-1185">Reference proteome</keyword>
<sequence length="57" mass="6830">MLWIKFLIRFEEGTDSDICILIMMYHQVINICILFEENKVGDDEFYFSAGILYDFLL</sequence>
<dbReference type="EMBL" id="CP097508">
    <property type="protein sequence ID" value="URE08889.1"/>
    <property type="molecule type" value="Genomic_DNA"/>
</dbReference>
<accession>A0A9E7GBD3</accession>
<dbReference type="Proteomes" id="UP001055439">
    <property type="component" value="Chromosome 6"/>
</dbReference>
<gene>
    <name evidence="1" type="ORF">MUK42_01668</name>
</gene>
<reference evidence="1" key="1">
    <citation type="submission" date="2022-05" db="EMBL/GenBank/DDBJ databases">
        <title>The Musa troglodytarum L. genome provides insights into the mechanism of non-climacteric behaviour and enrichment of carotenoids.</title>
        <authorList>
            <person name="Wang J."/>
        </authorList>
    </citation>
    <scope>NUCLEOTIDE SEQUENCE</scope>
    <source>
        <tissue evidence="1">Leaf</tissue>
    </source>
</reference>
<proteinExistence type="predicted"/>
<dbReference type="AlphaFoldDB" id="A0A9E7GBD3"/>
<evidence type="ECO:0000313" key="1">
    <source>
        <dbReference type="EMBL" id="URE08889.1"/>
    </source>
</evidence>
<protein>
    <submittedName>
        <fullName evidence="1">Uncharacterized protein</fullName>
    </submittedName>
</protein>